<dbReference type="GO" id="GO:0008017">
    <property type="term" value="F:microtubule binding"/>
    <property type="evidence" value="ECO:0007669"/>
    <property type="project" value="TreeGrafter"/>
</dbReference>
<evidence type="ECO:0000313" key="4">
    <source>
        <dbReference type="Proteomes" id="UP001233999"/>
    </source>
</evidence>
<evidence type="ECO:0000256" key="1">
    <source>
        <dbReference type="SAM" id="MobiDB-lite"/>
    </source>
</evidence>
<organism evidence="3 4">
    <name type="scientific">Diploptera punctata</name>
    <name type="common">Pacific beetle cockroach</name>
    <dbReference type="NCBI Taxonomy" id="6984"/>
    <lineage>
        <taxon>Eukaryota</taxon>
        <taxon>Metazoa</taxon>
        <taxon>Ecdysozoa</taxon>
        <taxon>Arthropoda</taxon>
        <taxon>Hexapoda</taxon>
        <taxon>Insecta</taxon>
        <taxon>Pterygota</taxon>
        <taxon>Neoptera</taxon>
        <taxon>Polyneoptera</taxon>
        <taxon>Dictyoptera</taxon>
        <taxon>Blattodea</taxon>
        <taxon>Blaberoidea</taxon>
        <taxon>Blaberidae</taxon>
        <taxon>Diplopterinae</taxon>
        <taxon>Diploptera</taxon>
    </lineage>
</organism>
<name>A0AAD8A1R2_DIPPU</name>
<dbReference type="InterPro" id="IPR004345">
    <property type="entry name" value="TB2_DP1_HVA22"/>
</dbReference>
<keyword evidence="2" id="KW-0812">Transmembrane</keyword>
<reference evidence="3" key="1">
    <citation type="journal article" date="2023" name="IScience">
        <title>Live-bearing cockroach genome reveals convergent evolutionary mechanisms linked to viviparity in insects and beyond.</title>
        <authorList>
            <person name="Fouks B."/>
            <person name="Harrison M.C."/>
            <person name="Mikhailova A.A."/>
            <person name="Marchal E."/>
            <person name="English S."/>
            <person name="Carruthers M."/>
            <person name="Jennings E.C."/>
            <person name="Chiamaka E.L."/>
            <person name="Frigard R.A."/>
            <person name="Pippel M."/>
            <person name="Attardo G.M."/>
            <person name="Benoit J.B."/>
            <person name="Bornberg-Bauer E."/>
            <person name="Tobe S.S."/>
        </authorList>
    </citation>
    <scope>NUCLEOTIDE SEQUENCE</scope>
    <source>
        <strain evidence="3">Stay&amp;Tobe</strain>
    </source>
</reference>
<accession>A0AAD8A1R2</accession>
<comment type="caution">
    <text evidence="3">The sequence shown here is derived from an EMBL/GenBank/DDBJ whole genome shotgun (WGS) entry which is preliminary data.</text>
</comment>
<evidence type="ECO:0000256" key="2">
    <source>
        <dbReference type="SAM" id="Phobius"/>
    </source>
</evidence>
<sequence length="432" mass="49202">MISSIVSRLVILVFGTLYPAYASYKAVRTKNVKEYVSSFILFYNMIIILLLLFTGLAMCVKWMMYWIVFALFTCAETFTDVFLSFWFPFYYEIKIILVLWLLSPATKGSSILYRKFVHPMLSRREQEIDEYIAKAKEQGYHTVLHLGTKGVNYATTVLMQTAIKACRSCMHACMHVSHVNLPAQACMHATPACQSCIPLLHASHACQSCKSACTGMPLLHAYMHACQHATPAYRSCMHATPDVTEPMDITITKQRSRSVDEADEMSSNTPDSRPTTRSRRAKRNNSQIKLFLSTKKHWDVDISSSGVTIFITYFETLLEGCHYGHHMQHFCLHIIIILQTFFLLKLPIKSNLKTLATKIYTNNEKYILSHLSHGKNLIKAVDDQGGGGLVNQLRRSYSLSDLSDKETEMTRSKNVPDEDDMEETDGLGVWRR</sequence>
<evidence type="ECO:0000313" key="3">
    <source>
        <dbReference type="EMBL" id="KAJ9589868.1"/>
    </source>
</evidence>
<proteinExistence type="predicted"/>
<evidence type="ECO:0008006" key="5">
    <source>
        <dbReference type="Google" id="ProtNLM"/>
    </source>
</evidence>
<dbReference type="PANTHER" id="PTHR12300">
    <property type="entry name" value="HVA22-LIKE PROTEINS"/>
    <property type="match status" value="1"/>
</dbReference>
<keyword evidence="4" id="KW-1185">Reference proteome</keyword>
<dbReference type="AlphaFoldDB" id="A0AAD8A1R2"/>
<feature type="non-terminal residue" evidence="3">
    <location>
        <position position="432"/>
    </location>
</feature>
<dbReference type="GO" id="GO:0005789">
    <property type="term" value="C:endoplasmic reticulum membrane"/>
    <property type="evidence" value="ECO:0007669"/>
    <property type="project" value="TreeGrafter"/>
</dbReference>
<dbReference type="GO" id="GO:0071782">
    <property type="term" value="C:endoplasmic reticulum tubular network"/>
    <property type="evidence" value="ECO:0007669"/>
    <property type="project" value="TreeGrafter"/>
</dbReference>
<feature type="transmembrane region" description="Helical" evidence="2">
    <location>
        <begin position="93"/>
        <end position="113"/>
    </location>
</feature>
<feature type="compositionally biased region" description="Basic and acidic residues" evidence="1">
    <location>
        <begin position="402"/>
        <end position="416"/>
    </location>
</feature>
<feature type="transmembrane region" description="Helical" evidence="2">
    <location>
        <begin position="65"/>
        <end position="87"/>
    </location>
</feature>
<reference evidence="3" key="2">
    <citation type="submission" date="2023-05" db="EMBL/GenBank/DDBJ databases">
        <authorList>
            <person name="Fouks B."/>
        </authorList>
    </citation>
    <scope>NUCLEOTIDE SEQUENCE</scope>
    <source>
        <strain evidence="3">Stay&amp;Tobe</strain>
        <tissue evidence="3">Testes</tissue>
    </source>
</reference>
<gene>
    <name evidence="3" type="ORF">L9F63_017023</name>
</gene>
<feature type="region of interest" description="Disordered" evidence="1">
    <location>
        <begin position="401"/>
        <end position="432"/>
    </location>
</feature>
<feature type="compositionally biased region" description="Low complexity" evidence="1">
    <location>
        <begin position="266"/>
        <end position="275"/>
    </location>
</feature>
<keyword evidence="2" id="KW-1133">Transmembrane helix</keyword>
<feature type="region of interest" description="Disordered" evidence="1">
    <location>
        <begin position="253"/>
        <end position="284"/>
    </location>
</feature>
<keyword evidence="2" id="KW-0472">Membrane</keyword>
<feature type="transmembrane region" description="Helical" evidence="2">
    <location>
        <begin position="38"/>
        <end position="58"/>
    </location>
</feature>
<dbReference type="GO" id="GO:0005881">
    <property type="term" value="C:cytoplasmic microtubule"/>
    <property type="evidence" value="ECO:0007669"/>
    <property type="project" value="TreeGrafter"/>
</dbReference>
<dbReference type="Proteomes" id="UP001233999">
    <property type="component" value="Unassembled WGS sequence"/>
</dbReference>
<dbReference type="EMBL" id="JASPKZ010004590">
    <property type="protein sequence ID" value="KAJ9589868.1"/>
    <property type="molecule type" value="Genomic_DNA"/>
</dbReference>
<dbReference type="PANTHER" id="PTHR12300:SF117">
    <property type="entry name" value="LP05237P-RELATED"/>
    <property type="match status" value="1"/>
</dbReference>
<protein>
    <recommendedName>
        <fullName evidence="5">Receptor expression-enhancing protein</fullName>
    </recommendedName>
</protein>
<dbReference type="Pfam" id="PF03134">
    <property type="entry name" value="TB2_DP1_HVA22"/>
    <property type="match status" value="1"/>
</dbReference>
<dbReference type="GO" id="GO:0071786">
    <property type="term" value="P:endoplasmic reticulum tubular network organization"/>
    <property type="evidence" value="ECO:0007669"/>
    <property type="project" value="TreeGrafter"/>
</dbReference>